<dbReference type="PANTHER" id="PTHR37389">
    <property type="entry name" value="NODULIN-24"/>
    <property type="match status" value="1"/>
</dbReference>
<name>A0A6J1AKA9_9ROSI</name>
<proteinExistence type="predicted"/>
<dbReference type="InterPro" id="IPR010800">
    <property type="entry name" value="GRP"/>
</dbReference>
<keyword evidence="1" id="KW-0732">Signal</keyword>
<dbReference type="GeneID" id="110419077"/>
<dbReference type="OrthoDB" id="1001429at2759"/>
<feature type="chain" id="PRO_5026919563" evidence="1">
    <location>
        <begin position="31"/>
        <end position="94"/>
    </location>
</feature>
<accession>A0A6J1AKA9</accession>
<dbReference type="PANTHER" id="PTHR37389:SF40">
    <property type="entry name" value="NODULIN-24"/>
    <property type="match status" value="1"/>
</dbReference>
<evidence type="ECO:0000313" key="3">
    <source>
        <dbReference type="RefSeq" id="XP_021287632.1"/>
    </source>
</evidence>
<keyword evidence="2" id="KW-1185">Reference proteome</keyword>
<reference evidence="3" key="1">
    <citation type="submission" date="2025-08" db="UniProtKB">
        <authorList>
            <consortium name="RefSeq"/>
        </authorList>
    </citation>
    <scope>IDENTIFICATION</scope>
    <source>
        <tissue evidence="3">Leaf</tissue>
    </source>
</reference>
<evidence type="ECO:0000313" key="2">
    <source>
        <dbReference type="Proteomes" id="UP000504621"/>
    </source>
</evidence>
<protein>
    <submittedName>
        <fullName evidence="3">Glycine-rich protein-like</fullName>
    </submittedName>
</protein>
<feature type="signal peptide" evidence="1">
    <location>
        <begin position="1"/>
        <end position="30"/>
    </location>
</feature>
<dbReference type="Proteomes" id="UP000504621">
    <property type="component" value="Unplaced"/>
</dbReference>
<gene>
    <name evidence="3" type="primary">LOC110419077</name>
</gene>
<evidence type="ECO:0000256" key="1">
    <source>
        <dbReference type="SAM" id="SignalP"/>
    </source>
</evidence>
<sequence>MMSSKTFLLLALSAAAVVLISSEMAAGHLAETTTDINNAEVATQTTEAEVHVAIRYGGCRFGCCNIRIPGPACQRCCAYAGEEVDVVTHGDPHN</sequence>
<dbReference type="RefSeq" id="XP_021287632.1">
    <property type="nucleotide sequence ID" value="XM_021431957.1"/>
</dbReference>
<dbReference type="AlphaFoldDB" id="A0A6J1AKA9"/>
<organism evidence="2 3">
    <name type="scientific">Herrania umbratica</name>
    <dbReference type="NCBI Taxonomy" id="108875"/>
    <lineage>
        <taxon>Eukaryota</taxon>
        <taxon>Viridiplantae</taxon>
        <taxon>Streptophyta</taxon>
        <taxon>Embryophyta</taxon>
        <taxon>Tracheophyta</taxon>
        <taxon>Spermatophyta</taxon>
        <taxon>Magnoliopsida</taxon>
        <taxon>eudicotyledons</taxon>
        <taxon>Gunneridae</taxon>
        <taxon>Pentapetalae</taxon>
        <taxon>rosids</taxon>
        <taxon>malvids</taxon>
        <taxon>Malvales</taxon>
        <taxon>Malvaceae</taxon>
        <taxon>Byttnerioideae</taxon>
        <taxon>Herrania</taxon>
    </lineage>
</organism>